<evidence type="ECO:0000256" key="3">
    <source>
        <dbReference type="ARBA" id="ARBA00022598"/>
    </source>
</evidence>
<dbReference type="NCBIfam" id="TIGR00125">
    <property type="entry name" value="cyt_tran_rel"/>
    <property type="match status" value="1"/>
</dbReference>
<feature type="binding site" evidence="8">
    <location>
        <begin position="194"/>
        <end position="197"/>
    </location>
    <ligand>
        <name>ATP</name>
        <dbReference type="ChEBI" id="CHEBI:30616"/>
    </ligand>
</feature>
<dbReference type="CDD" id="cd00560">
    <property type="entry name" value="PanC"/>
    <property type="match status" value="1"/>
</dbReference>
<feature type="binding site" evidence="8">
    <location>
        <position position="186"/>
    </location>
    <ligand>
        <name>ATP</name>
        <dbReference type="ChEBI" id="CHEBI:30616"/>
    </ligand>
</feature>
<evidence type="ECO:0000256" key="2">
    <source>
        <dbReference type="ARBA" id="ARBA00009256"/>
    </source>
</evidence>
<keyword evidence="3 8" id="KW-0436">Ligase</keyword>
<dbReference type="GO" id="GO:0015940">
    <property type="term" value="P:pantothenate biosynthetic process"/>
    <property type="evidence" value="ECO:0007669"/>
    <property type="project" value="UniProtKB-UniRule"/>
</dbReference>
<feature type="binding site" evidence="8">
    <location>
        <position position="163"/>
    </location>
    <ligand>
        <name>(R)-pantoate</name>
        <dbReference type="ChEBI" id="CHEBI:15980"/>
    </ligand>
</feature>
<keyword evidence="6 8" id="KW-0067">ATP-binding</keyword>
<keyword evidence="10" id="KW-1185">Reference proteome</keyword>
<dbReference type="Pfam" id="PF02569">
    <property type="entry name" value="Pantoate_ligase"/>
    <property type="match status" value="1"/>
</dbReference>
<comment type="pathway">
    <text evidence="1 8">Cofactor biosynthesis; (R)-pantothenate biosynthesis; (R)-pantothenate from (R)-pantoate and beta-alanine: step 1/1.</text>
</comment>
<dbReference type="FunFam" id="3.40.50.620:FF:000013">
    <property type="entry name" value="Pantothenate synthetase"/>
    <property type="match status" value="1"/>
</dbReference>
<dbReference type="EMBL" id="CP042997">
    <property type="protein sequence ID" value="QEH37992.1"/>
    <property type="molecule type" value="Genomic_DNA"/>
</dbReference>
<accession>A0A5B9WBP1</accession>
<comment type="catalytic activity">
    <reaction evidence="7 8">
        <text>(R)-pantoate + beta-alanine + ATP = (R)-pantothenate + AMP + diphosphate + H(+)</text>
        <dbReference type="Rhea" id="RHEA:10912"/>
        <dbReference type="ChEBI" id="CHEBI:15378"/>
        <dbReference type="ChEBI" id="CHEBI:15980"/>
        <dbReference type="ChEBI" id="CHEBI:29032"/>
        <dbReference type="ChEBI" id="CHEBI:30616"/>
        <dbReference type="ChEBI" id="CHEBI:33019"/>
        <dbReference type="ChEBI" id="CHEBI:57966"/>
        <dbReference type="ChEBI" id="CHEBI:456215"/>
        <dbReference type="EC" id="6.3.2.1"/>
    </reaction>
</comment>
<organism evidence="9 10">
    <name type="scientific">Aquisphaera giovannonii</name>
    <dbReference type="NCBI Taxonomy" id="406548"/>
    <lineage>
        <taxon>Bacteria</taxon>
        <taxon>Pseudomonadati</taxon>
        <taxon>Planctomycetota</taxon>
        <taxon>Planctomycetia</taxon>
        <taxon>Isosphaerales</taxon>
        <taxon>Isosphaeraceae</taxon>
        <taxon>Aquisphaera</taxon>
    </lineage>
</organism>
<dbReference type="PANTHER" id="PTHR21299">
    <property type="entry name" value="CYTIDYLATE KINASE/PANTOATE-BETA-ALANINE LIGASE"/>
    <property type="match status" value="1"/>
</dbReference>
<dbReference type="GO" id="GO:0005829">
    <property type="term" value="C:cytosol"/>
    <property type="evidence" value="ECO:0007669"/>
    <property type="project" value="TreeGrafter"/>
</dbReference>
<dbReference type="EC" id="6.3.2.1" evidence="8"/>
<dbReference type="SUPFAM" id="SSF52374">
    <property type="entry name" value="Nucleotidylyl transferase"/>
    <property type="match status" value="1"/>
</dbReference>
<dbReference type="GO" id="GO:0005524">
    <property type="term" value="F:ATP binding"/>
    <property type="evidence" value="ECO:0007669"/>
    <property type="project" value="UniProtKB-KW"/>
</dbReference>
<keyword evidence="8" id="KW-0963">Cytoplasm</keyword>
<evidence type="ECO:0000256" key="8">
    <source>
        <dbReference type="HAMAP-Rule" id="MF_00158"/>
    </source>
</evidence>
<comment type="similarity">
    <text evidence="2 8">Belongs to the pantothenate synthetase family.</text>
</comment>
<dbReference type="Proteomes" id="UP000324233">
    <property type="component" value="Chromosome"/>
</dbReference>
<dbReference type="PANTHER" id="PTHR21299:SF1">
    <property type="entry name" value="PANTOATE--BETA-ALANINE LIGASE"/>
    <property type="match status" value="1"/>
</dbReference>
<comment type="subunit">
    <text evidence="8">Homodimer.</text>
</comment>
<dbReference type="Gene3D" id="3.30.1300.10">
    <property type="entry name" value="Pantoate-beta-alanine ligase, C-terminal domain"/>
    <property type="match status" value="1"/>
</dbReference>
<dbReference type="InterPro" id="IPR042176">
    <property type="entry name" value="Pantoate_ligase_C"/>
</dbReference>
<feature type="binding site" evidence="8">
    <location>
        <begin position="157"/>
        <end position="160"/>
    </location>
    <ligand>
        <name>ATP</name>
        <dbReference type="ChEBI" id="CHEBI:30616"/>
    </ligand>
</feature>
<dbReference type="UniPathway" id="UPA00028">
    <property type="reaction ID" value="UER00005"/>
</dbReference>
<keyword evidence="5 8" id="KW-0547">Nucleotide-binding</keyword>
<name>A0A5B9WBP1_9BACT</name>
<dbReference type="GO" id="GO:0004592">
    <property type="term" value="F:pantoate-beta-alanine ligase activity"/>
    <property type="evidence" value="ECO:0007669"/>
    <property type="project" value="UniProtKB-UniRule"/>
</dbReference>
<protein>
    <recommendedName>
        <fullName evidence="8">Pantothenate synthetase</fullName>
        <shortName evidence="8">PS</shortName>
        <ecNumber evidence="8">6.3.2.1</ecNumber>
    </recommendedName>
    <alternativeName>
        <fullName evidence="8">Pantoate--beta-alanine ligase</fullName>
    </alternativeName>
    <alternativeName>
        <fullName evidence="8">Pantoate-activating enzyme</fullName>
    </alternativeName>
</protein>
<evidence type="ECO:0000313" key="10">
    <source>
        <dbReference type="Proteomes" id="UP000324233"/>
    </source>
</evidence>
<dbReference type="InterPro" id="IPR014729">
    <property type="entry name" value="Rossmann-like_a/b/a_fold"/>
</dbReference>
<dbReference type="InterPro" id="IPR003721">
    <property type="entry name" value="Pantoate_ligase"/>
</dbReference>
<evidence type="ECO:0000256" key="6">
    <source>
        <dbReference type="ARBA" id="ARBA00022840"/>
    </source>
</evidence>
<feature type="binding site" evidence="8">
    <location>
        <position position="70"/>
    </location>
    <ligand>
        <name>(R)-pantoate</name>
        <dbReference type="ChEBI" id="CHEBI:15980"/>
    </ligand>
</feature>
<dbReference type="InterPro" id="IPR004821">
    <property type="entry name" value="Cyt_trans-like"/>
</dbReference>
<comment type="function">
    <text evidence="8">Catalyzes the condensation of pantoate with beta-alanine in an ATP-dependent reaction via a pantoyl-adenylate intermediate.</text>
</comment>
<gene>
    <name evidence="8 9" type="primary">panC</name>
    <name evidence="9" type="ORF">OJF2_65880</name>
</gene>
<comment type="subcellular location">
    <subcellularLocation>
        <location evidence="8">Cytoplasm</location>
    </subcellularLocation>
</comment>
<proteinExistence type="inferred from homology"/>
<evidence type="ECO:0000256" key="1">
    <source>
        <dbReference type="ARBA" id="ARBA00004990"/>
    </source>
</evidence>
<dbReference type="OrthoDB" id="9773087at2"/>
<dbReference type="AlphaFoldDB" id="A0A5B9WBP1"/>
<evidence type="ECO:0000256" key="4">
    <source>
        <dbReference type="ARBA" id="ARBA00022655"/>
    </source>
</evidence>
<evidence type="ECO:0000313" key="9">
    <source>
        <dbReference type="EMBL" id="QEH37992.1"/>
    </source>
</evidence>
<evidence type="ECO:0000256" key="7">
    <source>
        <dbReference type="ARBA" id="ARBA00048258"/>
    </source>
</evidence>
<feature type="active site" description="Proton donor" evidence="8">
    <location>
        <position position="46"/>
    </location>
</feature>
<dbReference type="RefSeq" id="WP_148597484.1">
    <property type="nucleotide sequence ID" value="NZ_CP042997.1"/>
</dbReference>
<dbReference type="HAMAP" id="MF_00158">
    <property type="entry name" value="PanC"/>
    <property type="match status" value="1"/>
</dbReference>
<feature type="binding site" evidence="8">
    <location>
        <begin position="39"/>
        <end position="46"/>
    </location>
    <ligand>
        <name>ATP</name>
        <dbReference type="ChEBI" id="CHEBI:30616"/>
    </ligand>
</feature>
<feature type="binding site" evidence="8">
    <location>
        <position position="70"/>
    </location>
    <ligand>
        <name>beta-alanine</name>
        <dbReference type="ChEBI" id="CHEBI:57966"/>
    </ligand>
</feature>
<evidence type="ECO:0000256" key="5">
    <source>
        <dbReference type="ARBA" id="ARBA00022741"/>
    </source>
</evidence>
<keyword evidence="4 8" id="KW-0566">Pantothenate biosynthesis</keyword>
<comment type="miscellaneous">
    <text evidence="8">The reaction proceeds by a bi uni uni bi ping pong mechanism.</text>
</comment>
<dbReference type="NCBIfam" id="TIGR00018">
    <property type="entry name" value="panC"/>
    <property type="match status" value="1"/>
</dbReference>
<dbReference type="KEGG" id="agv:OJF2_65880"/>
<sequence length="293" mass="31450">MAEGSSGLEVVTSVEGVREAVARARAAAGGGRVGLVPTMGALHAGHAHLIERCRELADHVVVSIFVNPTQFGPTEDLARYPRTLERDLEVAAGAGASIVFTPTEEVIYPRGKAATFVEVPGLSHVLEGAVRPTHFRGVATVVLALFEIVRPDLAVFGRKDFQQQVLIRRMVDDLHVPVQVVAEATVREADGLALSSRNRYLNEEERAAATVLHRALQSARAAVLAGERDAGRVRQILDEAISLERLARLDYAEVADADSLEPLVTIDPARPAVALVAARFGSTRLIDNLLLAE</sequence>
<dbReference type="Gene3D" id="3.40.50.620">
    <property type="entry name" value="HUPs"/>
    <property type="match status" value="1"/>
</dbReference>
<reference evidence="9 10" key="1">
    <citation type="submission" date="2019-08" db="EMBL/GenBank/DDBJ databases">
        <title>Deep-cultivation of Planctomycetes and their phenomic and genomic characterization uncovers novel biology.</title>
        <authorList>
            <person name="Wiegand S."/>
            <person name="Jogler M."/>
            <person name="Boedeker C."/>
            <person name="Pinto D."/>
            <person name="Vollmers J."/>
            <person name="Rivas-Marin E."/>
            <person name="Kohn T."/>
            <person name="Peeters S.H."/>
            <person name="Heuer A."/>
            <person name="Rast P."/>
            <person name="Oberbeckmann S."/>
            <person name="Bunk B."/>
            <person name="Jeske O."/>
            <person name="Meyerdierks A."/>
            <person name="Storesund J.E."/>
            <person name="Kallscheuer N."/>
            <person name="Luecker S."/>
            <person name="Lage O.M."/>
            <person name="Pohl T."/>
            <person name="Merkel B.J."/>
            <person name="Hornburger P."/>
            <person name="Mueller R.-W."/>
            <person name="Bruemmer F."/>
            <person name="Labrenz M."/>
            <person name="Spormann A.M."/>
            <person name="Op den Camp H."/>
            <person name="Overmann J."/>
            <person name="Amann R."/>
            <person name="Jetten M.S.M."/>
            <person name="Mascher T."/>
            <person name="Medema M.H."/>
            <person name="Devos D.P."/>
            <person name="Kaster A.-K."/>
            <person name="Ovreas L."/>
            <person name="Rohde M."/>
            <person name="Galperin M.Y."/>
            <person name="Jogler C."/>
        </authorList>
    </citation>
    <scope>NUCLEOTIDE SEQUENCE [LARGE SCALE GENOMIC DNA]</scope>
    <source>
        <strain evidence="9 10">OJF2</strain>
    </source>
</reference>